<dbReference type="EC" id="3.1.4.4" evidence="3"/>
<gene>
    <name evidence="9" type="ORF">KO508_17390</name>
</gene>
<dbReference type="InterPro" id="IPR051406">
    <property type="entry name" value="PLD_domain"/>
</dbReference>
<keyword evidence="7" id="KW-1133">Transmembrane helix</keyword>
<evidence type="ECO:0000256" key="4">
    <source>
        <dbReference type="ARBA" id="ARBA00022801"/>
    </source>
</evidence>
<comment type="similarity">
    <text evidence="2">Belongs to the phospholipase D family.</text>
</comment>
<dbReference type="PANTHER" id="PTHR43856:SF1">
    <property type="entry name" value="MITOCHONDRIAL CARDIOLIPIN HYDROLASE"/>
    <property type="match status" value="1"/>
</dbReference>
<reference evidence="9 10" key="1">
    <citation type="submission" date="2021-05" db="EMBL/GenBank/DDBJ databases">
        <title>Draft genomes of bacteria isolated from model marine particles.</title>
        <authorList>
            <person name="Datta M.S."/>
            <person name="Schwartzman J.A."/>
            <person name="Enke T.N."/>
            <person name="Saavedra J."/>
            <person name="Cermak N."/>
            <person name="Cordero O.X."/>
        </authorList>
    </citation>
    <scope>NUCLEOTIDE SEQUENCE [LARGE SCALE GENOMIC DNA]</scope>
    <source>
        <strain evidence="9 10">D2M19</strain>
    </source>
</reference>
<dbReference type="PROSITE" id="PS50035">
    <property type="entry name" value="PLD"/>
    <property type="match status" value="1"/>
</dbReference>
<evidence type="ECO:0000259" key="8">
    <source>
        <dbReference type="PROSITE" id="PS50035"/>
    </source>
</evidence>
<comment type="caution">
    <text evidence="9">The sequence shown here is derived from an EMBL/GenBank/DDBJ whole genome shotgun (WGS) entry which is preliminary data.</text>
</comment>
<dbReference type="InterPro" id="IPR001736">
    <property type="entry name" value="PLipase_D/transphosphatidylase"/>
</dbReference>
<evidence type="ECO:0000256" key="2">
    <source>
        <dbReference type="ARBA" id="ARBA00008664"/>
    </source>
</evidence>
<proteinExistence type="inferred from homology"/>
<dbReference type="Pfam" id="PF13091">
    <property type="entry name" value="PLDc_2"/>
    <property type="match status" value="1"/>
</dbReference>
<keyword evidence="7" id="KW-0812">Transmembrane</keyword>
<dbReference type="InterPro" id="IPR025202">
    <property type="entry name" value="PLD-like_dom"/>
</dbReference>
<keyword evidence="5" id="KW-0442">Lipid degradation</keyword>
<keyword evidence="6" id="KW-0443">Lipid metabolism</keyword>
<keyword evidence="7" id="KW-0472">Membrane</keyword>
<dbReference type="PANTHER" id="PTHR43856">
    <property type="entry name" value="CARDIOLIPIN HYDROLASE"/>
    <property type="match status" value="1"/>
</dbReference>
<accession>A0ABS6ACG0</accession>
<comment type="catalytic activity">
    <reaction evidence="1">
        <text>a 1,2-diacyl-sn-glycero-3-phosphocholine + H2O = a 1,2-diacyl-sn-glycero-3-phosphate + choline + H(+)</text>
        <dbReference type="Rhea" id="RHEA:14445"/>
        <dbReference type="ChEBI" id="CHEBI:15354"/>
        <dbReference type="ChEBI" id="CHEBI:15377"/>
        <dbReference type="ChEBI" id="CHEBI:15378"/>
        <dbReference type="ChEBI" id="CHEBI:57643"/>
        <dbReference type="ChEBI" id="CHEBI:58608"/>
        <dbReference type="EC" id="3.1.4.4"/>
    </reaction>
</comment>
<evidence type="ECO:0000256" key="3">
    <source>
        <dbReference type="ARBA" id="ARBA00012027"/>
    </source>
</evidence>
<organism evidence="9 10">
    <name type="scientific">Marinobacter salexigens</name>
    <dbReference type="NCBI Taxonomy" id="1925763"/>
    <lineage>
        <taxon>Bacteria</taxon>
        <taxon>Pseudomonadati</taxon>
        <taxon>Pseudomonadota</taxon>
        <taxon>Gammaproteobacteria</taxon>
        <taxon>Pseudomonadales</taxon>
        <taxon>Marinobacteraceae</taxon>
        <taxon>Marinobacter</taxon>
    </lineage>
</organism>
<dbReference type="RefSeq" id="WP_216009531.1">
    <property type="nucleotide sequence ID" value="NZ_JAHKPV010000021.1"/>
</dbReference>
<keyword evidence="10" id="KW-1185">Reference proteome</keyword>
<keyword evidence="4" id="KW-0378">Hydrolase</keyword>
<evidence type="ECO:0000256" key="5">
    <source>
        <dbReference type="ARBA" id="ARBA00022963"/>
    </source>
</evidence>
<feature type="transmembrane region" description="Helical" evidence="7">
    <location>
        <begin position="5"/>
        <end position="23"/>
    </location>
</feature>
<dbReference type="CDD" id="cd09129">
    <property type="entry name" value="PLDc_unchar2_1"/>
    <property type="match status" value="1"/>
</dbReference>
<name>A0ABS6ACG0_9GAMM</name>
<dbReference type="Proteomes" id="UP000753376">
    <property type="component" value="Unassembled WGS sequence"/>
</dbReference>
<evidence type="ECO:0000256" key="6">
    <source>
        <dbReference type="ARBA" id="ARBA00023098"/>
    </source>
</evidence>
<protein>
    <recommendedName>
        <fullName evidence="3">phospholipase D</fullName>
        <ecNumber evidence="3">3.1.4.4</ecNumber>
    </recommendedName>
</protein>
<sequence length="481" mass="53027">MTLKVLFAVIVLALVGVGIYHSYKPLPPGISYNGDAHPLSDAKLLTDTTIHHNDGTETRDHEIFDEILRLIGQAQSFILVDMFLFNSSSPEGVEHRHLLAQLTQALINRKAEQPELEIVVISDPLNTLYGGSVSPWFQALRQAGIPVTETNLRPLRDSNPAWSAIWRLCCQWFGNNAEGGWLPNALGTEPVTVRSYLALPNFKANHRKVLVADEGDKLRALITSANPHDGSSRHSNIAVSFTGPAVIDVLKSEQAVLAMSRQTNTALNKLINQKMSSEVTAENAAGTIAVKTESAIRDTALEMISRAQNGSQLDLAFFYLSHRNIVTALLDAHKRGAKVRVLLDANNEAFGHQKSGIPNRQVALELHKAGIPVRWCNTFGEQCHSKMLMLHPAAGPTEILLGSANFTRRNLDDLNLETNAWVSVAPDSALATKAKSFFGRQWQSGPDSDPTMSLPYEHWADDSALRYWRYRLMEATGLSTF</sequence>
<evidence type="ECO:0000256" key="1">
    <source>
        <dbReference type="ARBA" id="ARBA00000798"/>
    </source>
</evidence>
<evidence type="ECO:0000313" key="10">
    <source>
        <dbReference type="Proteomes" id="UP000753376"/>
    </source>
</evidence>
<dbReference type="EMBL" id="JAHKPV010000021">
    <property type="protein sequence ID" value="MBU2875774.1"/>
    <property type="molecule type" value="Genomic_DNA"/>
</dbReference>
<evidence type="ECO:0000256" key="7">
    <source>
        <dbReference type="SAM" id="Phobius"/>
    </source>
</evidence>
<evidence type="ECO:0000313" key="9">
    <source>
        <dbReference type="EMBL" id="MBU2875774.1"/>
    </source>
</evidence>
<feature type="domain" description="PLD phosphodiesterase" evidence="8">
    <location>
        <begin position="201"/>
        <end position="231"/>
    </location>
</feature>